<dbReference type="Pfam" id="PF06945">
    <property type="entry name" value="DUF1289"/>
    <property type="match status" value="1"/>
</dbReference>
<accession>A0A381TMR8</accession>
<evidence type="ECO:0008006" key="2">
    <source>
        <dbReference type="Google" id="ProtNLM"/>
    </source>
</evidence>
<evidence type="ECO:0000313" key="1">
    <source>
        <dbReference type="EMBL" id="SVA16838.1"/>
    </source>
</evidence>
<proteinExistence type="predicted"/>
<gene>
    <name evidence="1" type="ORF">METZ01_LOCUS69692</name>
</gene>
<dbReference type="InterPro" id="IPR010710">
    <property type="entry name" value="DUF1289"/>
</dbReference>
<name>A0A381TMR8_9ZZZZ</name>
<protein>
    <recommendedName>
        <fullName evidence="2">DUF1289 domain-containing protein</fullName>
    </recommendedName>
</protein>
<sequence length="88" mass="10273">MTIISPCISVCVSDPKTDYCYGCGRTSEEKIHWKEEATSDSWKKENLKIILRRLSGWQQEAFIEAYNYKKENGISRLKELKLKKLNLS</sequence>
<dbReference type="EMBL" id="UINC01004785">
    <property type="protein sequence ID" value="SVA16838.1"/>
    <property type="molecule type" value="Genomic_DNA"/>
</dbReference>
<reference evidence="1" key="1">
    <citation type="submission" date="2018-05" db="EMBL/GenBank/DDBJ databases">
        <authorList>
            <person name="Lanie J.A."/>
            <person name="Ng W.-L."/>
            <person name="Kazmierczak K.M."/>
            <person name="Andrzejewski T.M."/>
            <person name="Davidsen T.M."/>
            <person name="Wayne K.J."/>
            <person name="Tettelin H."/>
            <person name="Glass J.I."/>
            <person name="Rusch D."/>
            <person name="Podicherti R."/>
            <person name="Tsui H.-C.T."/>
            <person name="Winkler M.E."/>
        </authorList>
    </citation>
    <scope>NUCLEOTIDE SEQUENCE</scope>
</reference>
<dbReference type="AlphaFoldDB" id="A0A381TMR8"/>
<organism evidence="1">
    <name type="scientific">marine metagenome</name>
    <dbReference type="NCBI Taxonomy" id="408172"/>
    <lineage>
        <taxon>unclassified sequences</taxon>
        <taxon>metagenomes</taxon>
        <taxon>ecological metagenomes</taxon>
    </lineage>
</organism>